<feature type="signal peptide" evidence="1">
    <location>
        <begin position="1"/>
        <end position="18"/>
    </location>
</feature>
<evidence type="ECO:0000259" key="2">
    <source>
        <dbReference type="SMART" id="SM00909"/>
    </source>
</evidence>
<gene>
    <name evidence="3" type="ORF">DPM12_01100</name>
</gene>
<dbReference type="InterPro" id="IPR018910">
    <property type="entry name" value="LpqB_C"/>
</dbReference>
<protein>
    <recommendedName>
        <fullName evidence="2">GerMN domain-containing protein</fullName>
    </recommendedName>
</protein>
<dbReference type="RefSeq" id="WP_112256379.1">
    <property type="nucleotide sequence ID" value="NZ_QMIG01000001.1"/>
</dbReference>
<dbReference type="Pfam" id="PF10647">
    <property type="entry name" value="Gmad1"/>
    <property type="match status" value="1"/>
</dbReference>
<feature type="chain" id="PRO_5039156348" description="GerMN domain-containing protein" evidence="1">
    <location>
        <begin position="19"/>
        <end position="565"/>
    </location>
</feature>
<feature type="domain" description="GerMN" evidence="2">
    <location>
        <begin position="201"/>
        <end position="291"/>
    </location>
</feature>
<dbReference type="OrthoDB" id="3226781at2"/>
<dbReference type="InterPro" id="IPR019606">
    <property type="entry name" value="GerMN"/>
</dbReference>
<evidence type="ECO:0000313" key="4">
    <source>
        <dbReference type="Proteomes" id="UP000250462"/>
    </source>
</evidence>
<dbReference type="AlphaFoldDB" id="A0A329R5E7"/>
<organism evidence="3 4">
    <name type="scientific">Phytoactinopolyspora halophila</name>
    <dbReference type="NCBI Taxonomy" id="1981511"/>
    <lineage>
        <taxon>Bacteria</taxon>
        <taxon>Bacillati</taxon>
        <taxon>Actinomycetota</taxon>
        <taxon>Actinomycetes</taxon>
        <taxon>Jiangellales</taxon>
        <taxon>Jiangellaceae</taxon>
        <taxon>Phytoactinopolyspora</taxon>
    </lineage>
</organism>
<accession>A0A329R5E7</accession>
<keyword evidence="4" id="KW-1185">Reference proteome</keyword>
<dbReference type="Pfam" id="PF25976">
    <property type="entry name" value="LpqB_N"/>
    <property type="match status" value="1"/>
</dbReference>
<dbReference type="SUPFAM" id="SSF82171">
    <property type="entry name" value="DPP6 N-terminal domain-like"/>
    <property type="match status" value="1"/>
</dbReference>
<dbReference type="InterPro" id="IPR059026">
    <property type="entry name" value="LpqB_N"/>
</dbReference>
<keyword evidence="1" id="KW-0732">Signal</keyword>
<dbReference type="Pfam" id="PF10646">
    <property type="entry name" value="Germane"/>
    <property type="match status" value="1"/>
</dbReference>
<dbReference type="EMBL" id="QMIG01000001">
    <property type="protein sequence ID" value="RAW18702.1"/>
    <property type="molecule type" value="Genomic_DNA"/>
</dbReference>
<sequence>MGSKSGAALLLAIGLLSAGCTQIPTSGPVVSGDPVRAQNQPPYVAFGAAAPQEGEDVTGIVDGFVDAMSAYHPGYETAKMFLTPEAASTWEPTAQIIVHQGTRPSIELVDDDRVQLSVTVAGTVMPDGSYVTTDADTTRTFELSMERVEGEWRIAEPPDGTIISEENFAREFEAHDLCFFDPAFELFVPDPVYVPKNGQPATLLAQMLLDGPSEWVGPAVSTAFPESTTLSVSSVPVENRTATVELSEEAQETQPEERELMAAQLGCTLGGMPEVGRVAMYSDGISLLGQGAPPVGADDYERYDSERIPAAGSLYAMRDSGMVVMHDDGSADPVPGPLGGATDVNEVAVDASGSHAAAVAAGRTQLQIAELGEGDVRDTVLEGVELASPVWDRQNLIWAVDRSEGRGELVAVDREGAPVQVQAPELQELDISRFAISPEGSRMVLVADGRAYVALVVRDGAEPNFVSVERLRPVGPAYQALDVGWSGAGEIAVLAQNDEGELPEVLILDIFGAVQAERGAVPGAVSLATGPDQPHMVSTEDGALYEHESRTRWINVADGWSPTYP</sequence>
<name>A0A329R5E7_9ACTN</name>
<dbReference type="Proteomes" id="UP000250462">
    <property type="component" value="Unassembled WGS sequence"/>
</dbReference>
<reference evidence="3 4" key="1">
    <citation type="submission" date="2018-06" db="EMBL/GenBank/DDBJ databases">
        <title>Phytoactinopolyspora halophila sp. nov., a novel halophilic actinomycete isolated from a saline soil in China.</title>
        <authorList>
            <person name="Tang S.-K."/>
        </authorList>
    </citation>
    <scope>NUCLEOTIDE SEQUENCE [LARGE SCALE GENOMIC DNA]</scope>
    <source>
        <strain evidence="3 4">YIM 96934</strain>
    </source>
</reference>
<evidence type="ECO:0000256" key="1">
    <source>
        <dbReference type="SAM" id="SignalP"/>
    </source>
</evidence>
<proteinExistence type="predicted"/>
<evidence type="ECO:0000313" key="3">
    <source>
        <dbReference type="EMBL" id="RAW18702.1"/>
    </source>
</evidence>
<dbReference type="SMART" id="SM00909">
    <property type="entry name" value="Germane"/>
    <property type="match status" value="1"/>
</dbReference>
<dbReference type="PROSITE" id="PS51257">
    <property type="entry name" value="PROKAR_LIPOPROTEIN"/>
    <property type="match status" value="1"/>
</dbReference>
<comment type="caution">
    <text evidence="3">The sequence shown here is derived from an EMBL/GenBank/DDBJ whole genome shotgun (WGS) entry which is preliminary data.</text>
</comment>